<proteinExistence type="predicted"/>
<keyword evidence="1" id="KW-0285">Flavoprotein</keyword>
<keyword evidence="4" id="KW-1133">Transmembrane helix</keyword>
<name>A0ABP1CIV9_9APHY</name>
<reference evidence="7" key="1">
    <citation type="submission" date="2024-04" db="EMBL/GenBank/DDBJ databases">
        <authorList>
            <person name="Shaw F."/>
            <person name="Minotto A."/>
        </authorList>
    </citation>
    <scope>NUCLEOTIDE SEQUENCE [LARGE SCALE GENOMIC DNA]</scope>
</reference>
<keyword evidence="4" id="KW-0472">Membrane</keyword>
<evidence type="ECO:0000313" key="7">
    <source>
        <dbReference type="Proteomes" id="UP001497453"/>
    </source>
</evidence>
<dbReference type="InterPro" id="IPR002938">
    <property type="entry name" value="FAD-bd"/>
</dbReference>
<evidence type="ECO:0000256" key="3">
    <source>
        <dbReference type="ARBA" id="ARBA00023002"/>
    </source>
</evidence>
<feature type="transmembrane region" description="Helical" evidence="4">
    <location>
        <begin position="12"/>
        <end position="29"/>
    </location>
</feature>
<feature type="domain" description="FAD-binding" evidence="5">
    <location>
        <begin position="306"/>
        <end position="379"/>
    </location>
</feature>
<dbReference type="PRINTS" id="PR00420">
    <property type="entry name" value="RNGMNOXGNASE"/>
</dbReference>
<dbReference type="PANTHER" id="PTHR46720">
    <property type="entry name" value="HYDROXYLASE, PUTATIVE (AFU_ORTHOLOGUE AFUA_3G01460)-RELATED"/>
    <property type="match status" value="1"/>
</dbReference>
<keyword evidence="3" id="KW-0560">Oxidoreductase</keyword>
<evidence type="ECO:0000256" key="2">
    <source>
        <dbReference type="ARBA" id="ARBA00022827"/>
    </source>
</evidence>
<evidence type="ECO:0000313" key="6">
    <source>
        <dbReference type="EMBL" id="CAL1694047.1"/>
    </source>
</evidence>
<dbReference type="Gene3D" id="3.50.50.60">
    <property type="entry name" value="FAD/NAD(P)-binding domain"/>
    <property type="match status" value="1"/>
</dbReference>
<dbReference type="SUPFAM" id="SSF51905">
    <property type="entry name" value="FAD/NAD(P)-binding domain"/>
    <property type="match status" value="1"/>
</dbReference>
<keyword evidence="7" id="KW-1185">Reference proteome</keyword>
<dbReference type="Proteomes" id="UP001497453">
    <property type="component" value="Chromosome 1"/>
</dbReference>
<gene>
    <name evidence="6" type="ORF">GFSPODELE1_LOCUS126</name>
</gene>
<dbReference type="InterPro" id="IPR036188">
    <property type="entry name" value="FAD/NAD-bd_sf"/>
</dbReference>
<accession>A0ABP1CIV9</accession>
<organism evidence="6 7">
    <name type="scientific">Somion occarium</name>
    <dbReference type="NCBI Taxonomy" id="3059160"/>
    <lineage>
        <taxon>Eukaryota</taxon>
        <taxon>Fungi</taxon>
        <taxon>Dikarya</taxon>
        <taxon>Basidiomycota</taxon>
        <taxon>Agaricomycotina</taxon>
        <taxon>Agaricomycetes</taxon>
        <taxon>Polyporales</taxon>
        <taxon>Cerrenaceae</taxon>
        <taxon>Somion</taxon>
    </lineage>
</organism>
<dbReference type="SUPFAM" id="SSF54373">
    <property type="entry name" value="FAD-linked reductases, C-terminal domain"/>
    <property type="match status" value="1"/>
</dbReference>
<feature type="domain" description="FAD-binding" evidence="5">
    <location>
        <begin position="11"/>
        <end position="179"/>
    </location>
</feature>
<dbReference type="EMBL" id="OZ037944">
    <property type="protein sequence ID" value="CAL1694047.1"/>
    <property type="molecule type" value="Genomic_DNA"/>
</dbReference>
<evidence type="ECO:0000259" key="5">
    <source>
        <dbReference type="Pfam" id="PF01494"/>
    </source>
</evidence>
<dbReference type="InterPro" id="IPR051104">
    <property type="entry name" value="FAD_monoxygenase"/>
</dbReference>
<keyword evidence="4" id="KW-0812">Transmembrane</keyword>
<evidence type="ECO:0000256" key="4">
    <source>
        <dbReference type="SAM" id="Phobius"/>
    </source>
</evidence>
<protein>
    <recommendedName>
        <fullName evidence="5">FAD-binding domain-containing protein</fullName>
    </recommendedName>
</protein>
<dbReference type="Pfam" id="PF01494">
    <property type="entry name" value="FAD_binding_3"/>
    <property type="match status" value="2"/>
</dbReference>
<dbReference type="PANTHER" id="PTHR46720:SF3">
    <property type="entry name" value="FAD-BINDING DOMAIN-CONTAINING PROTEIN-RELATED"/>
    <property type="match status" value="1"/>
</dbReference>
<keyword evidence="2" id="KW-0274">FAD</keyword>
<sequence>MSSLSVNRKKLQVAVIGGGIVGLITAIALTKEGVGVHLYEATEKLAEIGAGIGLAPNAIRILQSLGVLYDVLPTFDQRPPLSKAFAFKYADEGQEMIFDSMEEGDGVGLHRIGVHRAALLDALVKHVDPQITHFGKRLQSITPLPSSNQQIMHFADGTSAEADVIIGADGIKSTVRSLLFAKDESGRVVFTGTVAYRGLITVDDAKAAGVNPAFMTRPTCLIWKGKHLIVDPIHDSDLFNIVAFVTDRSIPFGEIQRSPTEPWVIPVTPEGMLADFADCGANSDTIKLLRCINNPTKWFLYAVYPVLDTYVKGRVALVGDAAHAMLPHLGAGAGQGMEDAYLLAKLLGRSSSNPSAQDVESALKSYDDIRKPRAHSVWEGSQRVGDVYEGYGPTGFSIEGMRQDLLDLRDGLFYRGLEEDLQLKTLA</sequence>
<evidence type="ECO:0000256" key="1">
    <source>
        <dbReference type="ARBA" id="ARBA00022630"/>
    </source>
</evidence>